<evidence type="ECO:0000259" key="6">
    <source>
        <dbReference type="PROSITE" id="PS50157"/>
    </source>
</evidence>
<gene>
    <name evidence="7" type="ORF">ACHAXA_002977</name>
</gene>
<name>A0ABD3SBT7_9STRA</name>
<evidence type="ECO:0000256" key="5">
    <source>
        <dbReference type="PROSITE-ProRule" id="PRU00042"/>
    </source>
</evidence>
<dbReference type="InterPro" id="IPR013087">
    <property type="entry name" value="Znf_C2H2_type"/>
</dbReference>
<dbReference type="PROSITE" id="PS00028">
    <property type="entry name" value="ZINC_FINGER_C2H2_1"/>
    <property type="match status" value="2"/>
</dbReference>
<dbReference type="Gene3D" id="3.30.160.60">
    <property type="entry name" value="Classic Zinc Finger"/>
    <property type="match status" value="2"/>
</dbReference>
<keyword evidence="3 5" id="KW-0863">Zinc-finger</keyword>
<reference evidence="7 8" key="1">
    <citation type="submission" date="2024-10" db="EMBL/GenBank/DDBJ databases">
        <title>Updated reference genomes for cyclostephanoid diatoms.</title>
        <authorList>
            <person name="Roberts W.R."/>
            <person name="Alverson A.J."/>
        </authorList>
    </citation>
    <scope>NUCLEOTIDE SEQUENCE [LARGE SCALE GENOMIC DNA]</scope>
    <source>
        <strain evidence="7 8">AJA228-03</strain>
    </source>
</reference>
<dbReference type="AlphaFoldDB" id="A0ABD3SBT7"/>
<protein>
    <recommendedName>
        <fullName evidence="6">C2H2-type domain-containing protein</fullName>
    </recommendedName>
</protein>
<keyword evidence="8" id="KW-1185">Reference proteome</keyword>
<dbReference type="Proteomes" id="UP001530377">
    <property type="component" value="Unassembled WGS sequence"/>
</dbReference>
<sequence>MQFWARPAHLSSYRDLSRRSDNSVSSPVVRSNMGRFCAECHQWCQSGDFSRNQWTKGDGCSRCVDCVGAPLQCSECLMTFVDQNALNMHMQVHRPRLITCIVCKSRHFKTSANMVQHVESGYCTGCTGKDNARNQIYDLASQLRGMQPYMTGISLLTNGGGGHGGGGVPEFPYQCRQCDRSFRQLSQLMQHQDNKHNNTRMLQY</sequence>
<dbReference type="InterPro" id="IPR036236">
    <property type="entry name" value="Znf_C2H2_sf"/>
</dbReference>
<evidence type="ECO:0000313" key="7">
    <source>
        <dbReference type="EMBL" id="KAL3821991.1"/>
    </source>
</evidence>
<feature type="domain" description="C2H2-type" evidence="6">
    <location>
        <begin position="71"/>
        <end position="93"/>
    </location>
</feature>
<dbReference type="PANTHER" id="PTHR24409:SF295">
    <property type="entry name" value="AZ2-RELATED"/>
    <property type="match status" value="1"/>
</dbReference>
<organism evidence="7 8">
    <name type="scientific">Cyclostephanos tholiformis</name>
    <dbReference type="NCBI Taxonomy" id="382380"/>
    <lineage>
        <taxon>Eukaryota</taxon>
        <taxon>Sar</taxon>
        <taxon>Stramenopiles</taxon>
        <taxon>Ochrophyta</taxon>
        <taxon>Bacillariophyta</taxon>
        <taxon>Coscinodiscophyceae</taxon>
        <taxon>Thalassiosirophycidae</taxon>
        <taxon>Stephanodiscales</taxon>
        <taxon>Stephanodiscaceae</taxon>
        <taxon>Cyclostephanos</taxon>
    </lineage>
</organism>
<dbReference type="SMART" id="SM00355">
    <property type="entry name" value="ZnF_C2H2"/>
    <property type="match status" value="3"/>
</dbReference>
<dbReference type="SUPFAM" id="SSF57667">
    <property type="entry name" value="beta-beta-alpha zinc fingers"/>
    <property type="match status" value="1"/>
</dbReference>
<dbReference type="PROSITE" id="PS50157">
    <property type="entry name" value="ZINC_FINGER_C2H2_2"/>
    <property type="match status" value="2"/>
</dbReference>
<evidence type="ECO:0000256" key="4">
    <source>
        <dbReference type="ARBA" id="ARBA00022833"/>
    </source>
</evidence>
<evidence type="ECO:0000313" key="8">
    <source>
        <dbReference type="Proteomes" id="UP001530377"/>
    </source>
</evidence>
<accession>A0ABD3SBT7</accession>
<dbReference type="Pfam" id="PF00096">
    <property type="entry name" value="zf-C2H2"/>
    <property type="match status" value="2"/>
</dbReference>
<keyword evidence="1" id="KW-0479">Metal-binding</keyword>
<dbReference type="FunFam" id="3.30.160.60:FF:000340">
    <property type="entry name" value="zinc finger protein 473 isoform X1"/>
    <property type="match status" value="1"/>
</dbReference>
<evidence type="ECO:0000256" key="3">
    <source>
        <dbReference type="ARBA" id="ARBA00022771"/>
    </source>
</evidence>
<proteinExistence type="predicted"/>
<dbReference type="GO" id="GO:0008270">
    <property type="term" value="F:zinc ion binding"/>
    <property type="evidence" value="ECO:0007669"/>
    <property type="project" value="UniProtKB-KW"/>
</dbReference>
<dbReference type="PANTHER" id="PTHR24409">
    <property type="entry name" value="ZINC FINGER PROTEIN 142"/>
    <property type="match status" value="1"/>
</dbReference>
<dbReference type="GO" id="GO:0005634">
    <property type="term" value="C:nucleus"/>
    <property type="evidence" value="ECO:0007669"/>
    <property type="project" value="UniProtKB-ARBA"/>
</dbReference>
<evidence type="ECO:0000256" key="1">
    <source>
        <dbReference type="ARBA" id="ARBA00022723"/>
    </source>
</evidence>
<feature type="domain" description="C2H2-type" evidence="6">
    <location>
        <begin position="173"/>
        <end position="201"/>
    </location>
</feature>
<comment type="caution">
    <text evidence="7">The sequence shown here is derived from an EMBL/GenBank/DDBJ whole genome shotgun (WGS) entry which is preliminary data.</text>
</comment>
<dbReference type="EMBL" id="JALLPB020000077">
    <property type="protein sequence ID" value="KAL3821991.1"/>
    <property type="molecule type" value="Genomic_DNA"/>
</dbReference>
<keyword evidence="2" id="KW-0677">Repeat</keyword>
<keyword evidence="4" id="KW-0862">Zinc</keyword>
<evidence type="ECO:0000256" key="2">
    <source>
        <dbReference type="ARBA" id="ARBA00022737"/>
    </source>
</evidence>